<sequence>MMIFITGGVRSGKSSFAEMSAVYHGKNEKPLHYIATNEHQDGEMSERIARHQADRLNSGYSWRTWEQPRNIHELVNEYGKKDVILLDCLTNLVSNELFDGWKENNNQWENEMFRSEVFRKIMDGLRMIKKSSAALIVVSNEVFQDLPSIDEGTFYFMKMMGELHQQIVSEAHWVYQVELGMPILRKGYDADEKQCTSCPV</sequence>
<evidence type="ECO:0000256" key="10">
    <source>
        <dbReference type="ARBA" id="ARBA00022573"/>
    </source>
</evidence>
<dbReference type="AlphaFoldDB" id="A0A9X1XGB4"/>
<dbReference type="SUPFAM" id="SSF52540">
    <property type="entry name" value="P-loop containing nucleoside triphosphate hydrolases"/>
    <property type="match status" value="1"/>
</dbReference>
<evidence type="ECO:0000256" key="6">
    <source>
        <dbReference type="ARBA" id="ARBA00005159"/>
    </source>
</evidence>
<accession>A0A9X1XGB4</accession>
<dbReference type="RefSeq" id="WP_248253818.1">
    <property type="nucleotide sequence ID" value="NZ_JAIWJX010000002.1"/>
</dbReference>
<evidence type="ECO:0000256" key="19">
    <source>
        <dbReference type="PIRSR" id="PIRSR006135-2"/>
    </source>
</evidence>
<feature type="binding site" evidence="19">
    <location>
        <position position="87"/>
    </location>
    <ligand>
        <name>GTP</name>
        <dbReference type="ChEBI" id="CHEBI:37565"/>
    </ligand>
</feature>
<protein>
    <recommendedName>
        <fullName evidence="16">Adenosylcobinamide kinase</fullName>
        <ecNumber evidence="8">2.7.1.156</ecNumber>
        <ecNumber evidence="9">2.7.7.62</ecNumber>
    </recommendedName>
    <alternativeName>
        <fullName evidence="17">Adenosylcobinamide-phosphate guanylyltransferase</fullName>
    </alternativeName>
</protein>
<dbReference type="PIRSF" id="PIRSF006135">
    <property type="entry name" value="CobU"/>
    <property type="match status" value="1"/>
</dbReference>
<dbReference type="GO" id="GO:0043752">
    <property type="term" value="F:adenosylcobinamide kinase activity"/>
    <property type="evidence" value="ECO:0007669"/>
    <property type="project" value="UniProtKB-EC"/>
</dbReference>
<evidence type="ECO:0000313" key="21">
    <source>
        <dbReference type="Proteomes" id="UP001139011"/>
    </source>
</evidence>
<keyword evidence="14" id="KW-0067">ATP-binding</keyword>
<evidence type="ECO:0000256" key="12">
    <source>
        <dbReference type="ARBA" id="ARBA00022741"/>
    </source>
</evidence>
<keyword evidence="20" id="KW-0548">Nucleotidyltransferase</keyword>
<evidence type="ECO:0000256" key="4">
    <source>
        <dbReference type="ARBA" id="ARBA00003889"/>
    </source>
</evidence>
<dbReference type="GO" id="GO:0005524">
    <property type="term" value="F:ATP binding"/>
    <property type="evidence" value="ECO:0007669"/>
    <property type="project" value="UniProtKB-KW"/>
</dbReference>
<dbReference type="PANTHER" id="PTHR34848:SF1">
    <property type="entry name" value="BIFUNCTIONAL ADENOSYLCOBALAMIN BIOSYNTHESIS PROTEIN COBU"/>
    <property type="match status" value="1"/>
</dbReference>
<dbReference type="Gene3D" id="3.40.50.300">
    <property type="entry name" value="P-loop containing nucleotide triphosphate hydrolases"/>
    <property type="match status" value="1"/>
</dbReference>
<dbReference type="InterPro" id="IPR003203">
    <property type="entry name" value="CobU/CobP"/>
</dbReference>
<evidence type="ECO:0000256" key="8">
    <source>
        <dbReference type="ARBA" id="ARBA00012016"/>
    </source>
</evidence>
<dbReference type="EMBL" id="JAIWJX010000002">
    <property type="protein sequence ID" value="MCK6258540.1"/>
    <property type="molecule type" value="Genomic_DNA"/>
</dbReference>
<evidence type="ECO:0000256" key="9">
    <source>
        <dbReference type="ARBA" id="ARBA00012523"/>
    </source>
</evidence>
<evidence type="ECO:0000256" key="14">
    <source>
        <dbReference type="ARBA" id="ARBA00022840"/>
    </source>
</evidence>
<proteinExistence type="inferred from homology"/>
<evidence type="ECO:0000256" key="18">
    <source>
        <dbReference type="PIRSR" id="PIRSR006135-1"/>
    </source>
</evidence>
<comment type="caution">
    <text evidence="20">The sequence shown here is derived from an EMBL/GenBank/DDBJ whole genome shotgun (WGS) entry which is preliminary data.</text>
</comment>
<evidence type="ECO:0000256" key="7">
    <source>
        <dbReference type="ARBA" id="ARBA00007490"/>
    </source>
</evidence>
<keyword evidence="10" id="KW-0169">Cobalamin biosynthesis</keyword>
<evidence type="ECO:0000313" key="20">
    <source>
        <dbReference type="EMBL" id="MCK6258540.1"/>
    </source>
</evidence>
<evidence type="ECO:0000256" key="3">
    <source>
        <dbReference type="ARBA" id="ARBA00001522"/>
    </source>
</evidence>
<comment type="pathway">
    <text evidence="5">Cofactor biosynthesis; adenosylcobalamin biosynthesis; adenosylcobalamin from cob(II)yrinate a,c-diamide: step 6/7.</text>
</comment>
<evidence type="ECO:0000256" key="5">
    <source>
        <dbReference type="ARBA" id="ARBA00004692"/>
    </source>
</evidence>
<keyword evidence="12 19" id="KW-0547">Nucleotide-binding</keyword>
<dbReference type="PANTHER" id="PTHR34848">
    <property type="match status" value="1"/>
</dbReference>
<comment type="similarity">
    <text evidence="7">Belongs to the CobU/CobP family.</text>
</comment>
<evidence type="ECO:0000256" key="16">
    <source>
        <dbReference type="ARBA" id="ARBA00029570"/>
    </source>
</evidence>
<reference evidence="20" key="1">
    <citation type="submission" date="2021-09" db="EMBL/GenBank/DDBJ databases">
        <title>Genome analysis of Fictibacillus sp. KIGAM418 isolated from marine sediment.</title>
        <authorList>
            <person name="Seo M.-J."/>
            <person name="Cho E.-S."/>
            <person name="Hwang C.Y."/>
        </authorList>
    </citation>
    <scope>NUCLEOTIDE SEQUENCE</scope>
    <source>
        <strain evidence="20">KIGAM418</strain>
    </source>
</reference>
<keyword evidence="13 20" id="KW-0418">Kinase</keyword>
<dbReference type="CDD" id="cd00544">
    <property type="entry name" value="CobU"/>
    <property type="match status" value="1"/>
</dbReference>
<comment type="catalytic activity">
    <reaction evidence="3">
        <text>adenosylcob(III)inamide + GTP = adenosylcob(III)inamide phosphate + GDP + H(+)</text>
        <dbReference type="Rhea" id="RHEA:15765"/>
        <dbReference type="ChEBI" id="CHEBI:2480"/>
        <dbReference type="ChEBI" id="CHEBI:15378"/>
        <dbReference type="ChEBI" id="CHEBI:37565"/>
        <dbReference type="ChEBI" id="CHEBI:58189"/>
        <dbReference type="ChEBI" id="CHEBI:58502"/>
        <dbReference type="EC" id="2.7.1.156"/>
    </reaction>
</comment>
<organism evidence="20 21">
    <name type="scientific">Fictibacillus marinisediminis</name>
    <dbReference type="NCBI Taxonomy" id="2878389"/>
    <lineage>
        <taxon>Bacteria</taxon>
        <taxon>Bacillati</taxon>
        <taxon>Bacillota</taxon>
        <taxon>Bacilli</taxon>
        <taxon>Bacillales</taxon>
        <taxon>Fictibacillaceae</taxon>
        <taxon>Fictibacillus</taxon>
    </lineage>
</organism>
<comment type="function">
    <text evidence="4">Catalyzes ATP-dependent phosphorylation of adenosylcobinamide and addition of GMP to adenosylcobinamide phosphate.</text>
</comment>
<gene>
    <name evidence="20" type="ORF">LCY76_18360</name>
</gene>
<dbReference type="GO" id="GO:0005525">
    <property type="term" value="F:GTP binding"/>
    <property type="evidence" value="ECO:0007669"/>
    <property type="project" value="UniProtKB-KW"/>
</dbReference>
<dbReference type="Pfam" id="PF02283">
    <property type="entry name" value="CobU"/>
    <property type="match status" value="1"/>
</dbReference>
<evidence type="ECO:0000256" key="13">
    <source>
        <dbReference type="ARBA" id="ARBA00022777"/>
    </source>
</evidence>
<evidence type="ECO:0000256" key="15">
    <source>
        <dbReference type="ARBA" id="ARBA00023134"/>
    </source>
</evidence>
<dbReference type="InterPro" id="IPR027417">
    <property type="entry name" value="P-loop_NTPase"/>
</dbReference>
<dbReference type="EC" id="2.7.1.156" evidence="8"/>
<feature type="binding site" evidence="19">
    <location>
        <begin position="7"/>
        <end position="14"/>
    </location>
    <ligand>
        <name>GTP</name>
        <dbReference type="ChEBI" id="CHEBI:37565"/>
    </ligand>
</feature>
<dbReference type="GO" id="GO:0008820">
    <property type="term" value="F:cobinamide phosphate guanylyltransferase activity"/>
    <property type="evidence" value="ECO:0007669"/>
    <property type="project" value="UniProtKB-EC"/>
</dbReference>
<dbReference type="EC" id="2.7.7.62" evidence="9"/>
<comment type="catalytic activity">
    <reaction evidence="2">
        <text>adenosylcob(III)inamide phosphate + GTP + H(+) = adenosylcob(III)inamide-GDP + diphosphate</text>
        <dbReference type="Rhea" id="RHEA:22712"/>
        <dbReference type="ChEBI" id="CHEBI:15378"/>
        <dbReference type="ChEBI" id="CHEBI:33019"/>
        <dbReference type="ChEBI" id="CHEBI:37565"/>
        <dbReference type="ChEBI" id="CHEBI:58502"/>
        <dbReference type="ChEBI" id="CHEBI:60487"/>
        <dbReference type="EC" id="2.7.7.62"/>
    </reaction>
</comment>
<keyword evidence="11" id="KW-0808">Transferase</keyword>
<feature type="active site" description="GMP-histidine intermediate" evidence="18">
    <location>
        <position position="51"/>
    </location>
</feature>
<name>A0A9X1XGB4_9BACL</name>
<evidence type="ECO:0000256" key="11">
    <source>
        <dbReference type="ARBA" id="ARBA00022679"/>
    </source>
</evidence>
<evidence type="ECO:0000256" key="1">
    <source>
        <dbReference type="ARBA" id="ARBA00000312"/>
    </source>
</evidence>
<feature type="binding site" evidence="19">
    <location>
        <position position="66"/>
    </location>
    <ligand>
        <name>GTP</name>
        <dbReference type="ChEBI" id="CHEBI:37565"/>
    </ligand>
</feature>
<evidence type="ECO:0000256" key="2">
    <source>
        <dbReference type="ARBA" id="ARBA00000711"/>
    </source>
</evidence>
<keyword evidence="21" id="KW-1185">Reference proteome</keyword>
<dbReference type="GO" id="GO:0009236">
    <property type="term" value="P:cobalamin biosynthetic process"/>
    <property type="evidence" value="ECO:0007669"/>
    <property type="project" value="UniProtKB-KW"/>
</dbReference>
<comment type="catalytic activity">
    <reaction evidence="1">
        <text>adenosylcob(III)inamide + ATP = adenosylcob(III)inamide phosphate + ADP + H(+)</text>
        <dbReference type="Rhea" id="RHEA:15769"/>
        <dbReference type="ChEBI" id="CHEBI:2480"/>
        <dbReference type="ChEBI" id="CHEBI:15378"/>
        <dbReference type="ChEBI" id="CHEBI:30616"/>
        <dbReference type="ChEBI" id="CHEBI:58502"/>
        <dbReference type="ChEBI" id="CHEBI:456216"/>
        <dbReference type="EC" id="2.7.1.156"/>
    </reaction>
</comment>
<dbReference type="Proteomes" id="UP001139011">
    <property type="component" value="Unassembled WGS sequence"/>
</dbReference>
<evidence type="ECO:0000256" key="17">
    <source>
        <dbReference type="ARBA" id="ARBA00030571"/>
    </source>
</evidence>
<comment type="pathway">
    <text evidence="6">Cofactor biosynthesis; adenosylcobalamin biosynthesis; adenosylcobalamin from cob(II)yrinate a,c-diamide: step 5/7.</text>
</comment>
<keyword evidence="15 19" id="KW-0342">GTP-binding</keyword>